<proteinExistence type="predicted"/>
<evidence type="ECO:0000256" key="5">
    <source>
        <dbReference type="ARBA" id="ARBA00022989"/>
    </source>
</evidence>
<feature type="transmembrane region" description="Helical" evidence="8">
    <location>
        <begin position="79"/>
        <end position="100"/>
    </location>
</feature>
<dbReference type="RefSeq" id="WP_077684919.1">
    <property type="nucleotide sequence ID" value="NZ_CP019606.1"/>
</dbReference>
<comment type="pathway">
    <text evidence="2">Carotenoid biosynthesis.</text>
</comment>
<sequence>MDSYQYLILMAACVAVTLPLEFVLRARVYRRPVRLLLAMAPMLAVFVAWDLLGIVRGHWTYSERFTSGIVLGILPLEELVFFLVIPLCGLLTYEGVGYVLGRLRGGRDDA</sequence>
<dbReference type="AlphaFoldDB" id="A0A1Q2CKJ0"/>
<evidence type="ECO:0000256" key="8">
    <source>
        <dbReference type="SAM" id="Phobius"/>
    </source>
</evidence>
<evidence type="ECO:0000256" key="3">
    <source>
        <dbReference type="ARBA" id="ARBA00022692"/>
    </source>
</evidence>
<dbReference type="Pfam" id="PF18916">
    <property type="entry name" value="Lycopene_cyc"/>
    <property type="match status" value="1"/>
</dbReference>
<keyword evidence="4" id="KW-0125">Carotenoid biosynthesis</keyword>
<feature type="transmembrane region" description="Helical" evidence="8">
    <location>
        <begin position="6"/>
        <end position="24"/>
    </location>
</feature>
<feature type="domain" description="Lycopene cyclase" evidence="9">
    <location>
        <begin position="8"/>
        <end position="94"/>
    </location>
</feature>
<dbReference type="KEGG" id="tes:BW730_02760"/>
<evidence type="ECO:0000256" key="1">
    <source>
        <dbReference type="ARBA" id="ARBA00004141"/>
    </source>
</evidence>
<reference evidence="11" key="1">
    <citation type="submission" date="2017-02" db="EMBL/GenBank/DDBJ databases">
        <title>Tessaracoccus aquaemaris sp. nov., isolated from the intestine of a Korean rockfish, Sebastes schlegelii, in a marine aquaculture pond.</title>
        <authorList>
            <person name="Tak E.J."/>
            <person name="Bae J.-W."/>
        </authorList>
    </citation>
    <scope>NUCLEOTIDE SEQUENCE [LARGE SCALE GENOMIC DNA]</scope>
    <source>
        <strain evidence="11">NSG39</strain>
    </source>
</reference>
<evidence type="ECO:0000256" key="7">
    <source>
        <dbReference type="ARBA" id="ARBA00023235"/>
    </source>
</evidence>
<dbReference type="NCBIfam" id="TIGR03462">
    <property type="entry name" value="CarR_dom_SF"/>
    <property type="match status" value="1"/>
</dbReference>
<dbReference type="GO" id="GO:0045436">
    <property type="term" value="F:lycopene beta cyclase activity"/>
    <property type="evidence" value="ECO:0007669"/>
    <property type="project" value="UniProtKB-ARBA"/>
</dbReference>
<evidence type="ECO:0000313" key="11">
    <source>
        <dbReference type="Proteomes" id="UP000188145"/>
    </source>
</evidence>
<gene>
    <name evidence="10" type="ORF">BW730_02760</name>
</gene>
<evidence type="ECO:0000259" key="9">
    <source>
        <dbReference type="Pfam" id="PF18916"/>
    </source>
</evidence>
<dbReference type="GO" id="GO:0016020">
    <property type="term" value="C:membrane"/>
    <property type="evidence" value="ECO:0007669"/>
    <property type="project" value="UniProtKB-SubCell"/>
</dbReference>
<keyword evidence="7" id="KW-0413">Isomerase</keyword>
<accession>A0A1Q2CKJ0</accession>
<dbReference type="GO" id="GO:0016117">
    <property type="term" value="P:carotenoid biosynthetic process"/>
    <property type="evidence" value="ECO:0007669"/>
    <property type="project" value="UniProtKB-KW"/>
</dbReference>
<comment type="subcellular location">
    <subcellularLocation>
        <location evidence="1">Membrane</location>
        <topology evidence="1">Multi-pass membrane protein</topology>
    </subcellularLocation>
</comment>
<name>A0A1Q2CKJ0_9ACTN</name>
<evidence type="ECO:0000256" key="4">
    <source>
        <dbReference type="ARBA" id="ARBA00022746"/>
    </source>
</evidence>
<keyword evidence="11" id="KW-1185">Reference proteome</keyword>
<protein>
    <submittedName>
        <fullName evidence="10">Lycopene cyclase</fullName>
    </submittedName>
</protein>
<dbReference type="STRING" id="1332264.BW730_02760"/>
<dbReference type="GO" id="GO:0016872">
    <property type="term" value="F:intramolecular lyase activity"/>
    <property type="evidence" value="ECO:0007669"/>
    <property type="project" value="InterPro"/>
</dbReference>
<keyword evidence="6 8" id="KW-0472">Membrane</keyword>
<organism evidence="10 11">
    <name type="scientific">Tessaracoccus aquimaris</name>
    <dbReference type="NCBI Taxonomy" id="1332264"/>
    <lineage>
        <taxon>Bacteria</taxon>
        <taxon>Bacillati</taxon>
        <taxon>Actinomycetota</taxon>
        <taxon>Actinomycetes</taxon>
        <taxon>Propionibacteriales</taxon>
        <taxon>Propionibacteriaceae</taxon>
        <taxon>Tessaracoccus</taxon>
    </lineage>
</organism>
<dbReference type="EMBL" id="CP019606">
    <property type="protein sequence ID" value="AQP46613.1"/>
    <property type="molecule type" value="Genomic_DNA"/>
</dbReference>
<evidence type="ECO:0000313" key="10">
    <source>
        <dbReference type="EMBL" id="AQP46613.1"/>
    </source>
</evidence>
<keyword evidence="3 8" id="KW-0812">Transmembrane</keyword>
<evidence type="ECO:0000256" key="6">
    <source>
        <dbReference type="ARBA" id="ARBA00023136"/>
    </source>
</evidence>
<evidence type="ECO:0000256" key="2">
    <source>
        <dbReference type="ARBA" id="ARBA00004829"/>
    </source>
</evidence>
<keyword evidence="5 8" id="KW-1133">Transmembrane helix</keyword>
<dbReference type="Proteomes" id="UP000188145">
    <property type="component" value="Chromosome"/>
</dbReference>
<feature type="transmembrane region" description="Helical" evidence="8">
    <location>
        <begin position="36"/>
        <end position="59"/>
    </location>
</feature>
<dbReference type="OrthoDB" id="5195186at2"/>
<dbReference type="InterPro" id="IPR017825">
    <property type="entry name" value="Lycopene_cyclase_dom"/>
</dbReference>